<keyword evidence="3" id="KW-1185">Reference proteome</keyword>
<dbReference type="Proteomes" id="UP000187406">
    <property type="component" value="Unassembled WGS sequence"/>
</dbReference>
<evidence type="ECO:0000313" key="3">
    <source>
        <dbReference type="Proteomes" id="UP000187406"/>
    </source>
</evidence>
<keyword evidence="1" id="KW-1133">Transmembrane helix</keyword>
<feature type="non-terminal residue" evidence="2">
    <location>
        <position position="1"/>
    </location>
</feature>
<protein>
    <submittedName>
        <fullName evidence="2">Uncharacterized protein</fullName>
    </submittedName>
</protein>
<feature type="transmembrane region" description="Helical" evidence="1">
    <location>
        <begin position="15"/>
        <end position="40"/>
    </location>
</feature>
<proteinExistence type="predicted"/>
<dbReference type="STRING" id="3775.A0A1Q3B1Q3"/>
<sequence length="119" mass="13702">RVDGLLITIFTLSHLLYNIAFTILFSLTSRAVLTLISLTFSIFSLQGDDRYFILNVMITVIFLHCSEWICLPAALLEKYLYFIENALLGKYYFWNVQDSPSYCWGVDKRNASAGTEKQI</sequence>
<gene>
    <name evidence="2" type="ORF">CFOL_v3_05269</name>
</gene>
<name>A0A1Q3B1Q3_CEPFO</name>
<feature type="transmembrane region" description="Helical" evidence="1">
    <location>
        <begin position="52"/>
        <end position="75"/>
    </location>
</feature>
<dbReference type="InParanoid" id="A0A1Q3B1Q3"/>
<reference evidence="3" key="1">
    <citation type="submission" date="2016-04" db="EMBL/GenBank/DDBJ databases">
        <title>Cephalotus genome sequencing.</title>
        <authorList>
            <person name="Fukushima K."/>
            <person name="Hasebe M."/>
            <person name="Fang X."/>
        </authorList>
    </citation>
    <scope>NUCLEOTIDE SEQUENCE [LARGE SCALE GENOMIC DNA]</scope>
    <source>
        <strain evidence="3">cv. St1</strain>
    </source>
</reference>
<dbReference type="EMBL" id="BDDD01000222">
    <property type="protein sequence ID" value="GAV61743.1"/>
    <property type="molecule type" value="Genomic_DNA"/>
</dbReference>
<keyword evidence="1" id="KW-0472">Membrane</keyword>
<dbReference type="AlphaFoldDB" id="A0A1Q3B1Q3"/>
<keyword evidence="1" id="KW-0812">Transmembrane</keyword>
<comment type="caution">
    <text evidence="2">The sequence shown here is derived from an EMBL/GenBank/DDBJ whole genome shotgun (WGS) entry which is preliminary data.</text>
</comment>
<evidence type="ECO:0000256" key="1">
    <source>
        <dbReference type="SAM" id="Phobius"/>
    </source>
</evidence>
<organism evidence="2 3">
    <name type="scientific">Cephalotus follicularis</name>
    <name type="common">Albany pitcher plant</name>
    <dbReference type="NCBI Taxonomy" id="3775"/>
    <lineage>
        <taxon>Eukaryota</taxon>
        <taxon>Viridiplantae</taxon>
        <taxon>Streptophyta</taxon>
        <taxon>Embryophyta</taxon>
        <taxon>Tracheophyta</taxon>
        <taxon>Spermatophyta</taxon>
        <taxon>Magnoliopsida</taxon>
        <taxon>eudicotyledons</taxon>
        <taxon>Gunneridae</taxon>
        <taxon>Pentapetalae</taxon>
        <taxon>rosids</taxon>
        <taxon>fabids</taxon>
        <taxon>Oxalidales</taxon>
        <taxon>Cephalotaceae</taxon>
        <taxon>Cephalotus</taxon>
    </lineage>
</organism>
<evidence type="ECO:0000313" key="2">
    <source>
        <dbReference type="EMBL" id="GAV61743.1"/>
    </source>
</evidence>
<accession>A0A1Q3B1Q3</accession>